<dbReference type="EMBL" id="ASHM01149042">
    <property type="protein sequence ID" value="PNX62600.1"/>
    <property type="molecule type" value="Genomic_DNA"/>
</dbReference>
<proteinExistence type="predicted"/>
<comment type="caution">
    <text evidence="1">The sequence shown here is derived from an EMBL/GenBank/DDBJ whole genome shotgun (WGS) entry which is preliminary data.</text>
</comment>
<reference evidence="1 2" key="1">
    <citation type="journal article" date="2014" name="Am. J. Bot.">
        <title>Genome assembly and annotation for red clover (Trifolium pratense; Fabaceae).</title>
        <authorList>
            <person name="Istvanek J."/>
            <person name="Jaros M."/>
            <person name="Krenek A."/>
            <person name="Repkova J."/>
        </authorList>
    </citation>
    <scope>NUCLEOTIDE SEQUENCE [LARGE SCALE GENOMIC DNA]</scope>
    <source>
        <strain evidence="2">cv. Tatra</strain>
        <tissue evidence="1">Young leaves</tissue>
    </source>
</reference>
<reference evidence="1 2" key="2">
    <citation type="journal article" date="2017" name="Front. Plant Sci.">
        <title>Gene Classification and Mining of Molecular Markers Useful in Red Clover (Trifolium pratense) Breeding.</title>
        <authorList>
            <person name="Istvanek J."/>
            <person name="Dluhosova J."/>
            <person name="Dluhos P."/>
            <person name="Patkova L."/>
            <person name="Nedelnik J."/>
            <person name="Repkova J."/>
        </authorList>
    </citation>
    <scope>NUCLEOTIDE SEQUENCE [LARGE SCALE GENOMIC DNA]</scope>
    <source>
        <strain evidence="2">cv. Tatra</strain>
        <tissue evidence="1">Young leaves</tissue>
    </source>
</reference>
<dbReference type="AlphaFoldDB" id="A0A2K3K8I5"/>
<evidence type="ECO:0000313" key="2">
    <source>
        <dbReference type="Proteomes" id="UP000236291"/>
    </source>
</evidence>
<organism evidence="1 2">
    <name type="scientific">Trifolium pratense</name>
    <name type="common">Red clover</name>
    <dbReference type="NCBI Taxonomy" id="57577"/>
    <lineage>
        <taxon>Eukaryota</taxon>
        <taxon>Viridiplantae</taxon>
        <taxon>Streptophyta</taxon>
        <taxon>Embryophyta</taxon>
        <taxon>Tracheophyta</taxon>
        <taxon>Spermatophyta</taxon>
        <taxon>Magnoliopsida</taxon>
        <taxon>eudicotyledons</taxon>
        <taxon>Gunneridae</taxon>
        <taxon>Pentapetalae</taxon>
        <taxon>rosids</taxon>
        <taxon>fabids</taxon>
        <taxon>Fabales</taxon>
        <taxon>Fabaceae</taxon>
        <taxon>Papilionoideae</taxon>
        <taxon>50 kb inversion clade</taxon>
        <taxon>NPAAA clade</taxon>
        <taxon>Hologalegina</taxon>
        <taxon>IRL clade</taxon>
        <taxon>Trifolieae</taxon>
        <taxon>Trifolium</taxon>
    </lineage>
</organism>
<sequence length="66" mass="7215">MRSYRSTPVDADWVHNGIVATIFNGEAIPVVQNRILDAGFNDVVLIPMGADKVFVRSLEGVDVMPT</sequence>
<feature type="non-terminal residue" evidence="1">
    <location>
        <position position="66"/>
    </location>
</feature>
<dbReference type="Proteomes" id="UP000236291">
    <property type="component" value="Unassembled WGS sequence"/>
</dbReference>
<name>A0A2K3K8I5_TRIPR</name>
<gene>
    <name evidence="1" type="ORF">L195_g061223</name>
</gene>
<accession>A0A2K3K8I5</accession>
<protein>
    <submittedName>
        <fullName evidence="1">Putative sulfate transporter</fullName>
    </submittedName>
</protein>
<evidence type="ECO:0000313" key="1">
    <source>
        <dbReference type="EMBL" id="PNX62600.1"/>
    </source>
</evidence>